<dbReference type="AlphaFoldDB" id="A0AAP0KF97"/>
<comment type="caution">
    <text evidence="1">The sequence shown here is derived from an EMBL/GenBank/DDBJ whole genome shotgun (WGS) entry which is preliminary data.</text>
</comment>
<reference evidence="1 2" key="1">
    <citation type="submission" date="2024-01" db="EMBL/GenBank/DDBJ databases">
        <title>Genome assemblies of Stephania.</title>
        <authorList>
            <person name="Yang L."/>
        </authorList>
    </citation>
    <scope>NUCLEOTIDE SEQUENCE [LARGE SCALE GENOMIC DNA]</scope>
    <source>
        <strain evidence="1">YNDBR</strain>
        <tissue evidence="1">Leaf</tissue>
    </source>
</reference>
<protein>
    <submittedName>
        <fullName evidence="1">Uncharacterized protein</fullName>
    </submittedName>
</protein>
<gene>
    <name evidence="1" type="ORF">Syun_009837</name>
</gene>
<accession>A0AAP0KF97</accession>
<dbReference type="Proteomes" id="UP001420932">
    <property type="component" value="Unassembled WGS sequence"/>
</dbReference>
<keyword evidence="2" id="KW-1185">Reference proteome</keyword>
<evidence type="ECO:0000313" key="2">
    <source>
        <dbReference type="Proteomes" id="UP001420932"/>
    </source>
</evidence>
<proteinExistence type="predicted"/>
<organism evidence="1 2">
    <name type="scientific">Stephania yunnanensis</name>
    <dbReference type="NCBI Taxonomy" id="152371"/>
    <lineage>
        <taxon>Eukaryota</taxon>
        <taxon>Viridiplantae</taxon>
        <taxon>Streptophyta</taxon>
        <taxon>Embryophyta</taxon>
        <taxon>Tracheophyta</taxon>
        <taxon>Spermatophyta</taxon>
        <taxon>Magnoliopsida</taxon>
        <taxon>Ranunculales</taxon>
        <taxon>Menispermaceae</taxon>
        <taxon>Menispermoideae</taxon>
        <taxon>Cissampelideae</taxon>
        <taxon>Stephania</taxon>
    </lineage>
</organism>
<evidence type="ECO:0000313" key="1">
    <source>
        <dbReference type="EMBL" id="KAK9151528.1"/>
    </source>
</evidence>
<sequence length="189" mass="20873">MQTPPLFAATVERSSIAAASALCRRWPRSPSAIHRSSLRLLRASAASSYAAHADVRRSSSLPWNALHRCLRNHRCCPLPPLLVQPPLLVADVCSCSSLPGEAKLRRRRQELTQTTPNQPVDDEAVYYKVASECPKGRVYCLGSLGRKKRRYANADASTSQQRKHISGADYISDDNFRDGIDSVSVSLQN</sequence>
<dbReference type="EMBL" id="JBBNAF010000004">
    <property type="protein sequence ID" value="KAK9151528.1"/>
    <property type="molecule type" value="Genomic_DNA"/>
</dbReference>
<name>A0AAP0KF97_9MAGN</name>